<reference evidence="1 2" key="1">
    <citation type="journal article" date="2019" name="Nat. Med.">
        <title>A library of human gut bacterial isolates paired with longitudinal multiomics data enables mechanistic microbiome research.</title>
        <authorList>
            <person name="Poyet M."/>
            <person name="Groussin M."/>
            <person name="Gibbons S.M."/>
            <person name="Avila-Pacheco J."/>
            <person name="Jiang X."/>
            <person name="Kearney S.M."/>
            <person name="Perrotta A.R."/>
            <person name="Berdy B."/>
            <person name="Zhao S."/>
            <person name="Lieberman T.D."/>
            <person name="Swanson P.K."/>
            <person name="Smith M."/>
            <person name="Roesemann S."/>
            <person name="Alexander J.E."/>
            <person name="Rich S.A."/>
            <person name="Livny J."/>
            <person name="Vlamakis H."/>
            <person name="Clish C."/>
            <person name="Bullock K."/>
            <person name="Deik A."/>
            <person name="Scott J."/>
            <person name="Pierce K.A."/>
            <person name="Xavier R.J."/>
            <person name="Alm E.J."/>
        </authorList>
    </citation>
    <scope>NUCLEOTIDE SEQUENCE [LARGE SCALE GENOMIC DNA]</scope>
    <source>
        <strain evidence="1 2">BIOML-A198</strain>
    </source>
</reference>
<dbReference type="Pfam" id="PF07083">
    <property type="entry name" value="DUF1351"/>
    <property type="match status" value="1"/>
</dbReference>
<proteinExistence type="predicted"/>
<dbReference type="EMBL" id="WMQE01000033">
    <property type="protein sequence ID" value="MTK22250.1"/>
    <property type="molecule type" value="Genomic_DNA"/>
</dbReference>
<dbReference type="Proteomes" id="UP000487649">
    <property type="component" value="Unassembled WGS sequence"/>
</dbReference>
<gene>
    <name evidence="1" type="ORF">GMA92_12600</name>
</gene>
<name>A0A9X4XGK5_9FIRM</name>
<evidence type="ECO:0000313" key="2">
    <source>
        <dbReference type="Proteomes" id="UP000487649"/>
    </source>
</evidence>
<accession>A0A9X4XGK5</accession>
<sequence length="331" mass="37769">MKSFVGGSVVELQVLQQSIPVVEFNKEDLRVFLEQQLEKYKNLVVTVDTEKDCKKAKAELGKLETAIETFRKDTKKQLSEPIAQFEKDCKELVALIQEVKKPIDTQLKEIEEQRKAEKEVLIREEIEKIVLEYGLDEKHSVQIQVQASWLNKTTSMNKIITDIKNLAETLKIAQMSVARNRELVQKACEVYNPRLKTPLDPMSWSELLEAGQEVNEVIAKIHVEGQRRLGVELKEDEQAVEEILNTPIPEPVVHEEDVEPIPLCREAQGQVLKAVLELHLDDDQKEGFERIITKCGLKHRRVDVFEGTAAQLNTLKSIIASTGIKYVKVNL</sequence>
<dbReference type="AlphaFoldDB" id="A0A9X4XGK5"/>
<organism evidence="1 2">
    <name type="scientific">Turicibacter sanguinis</name>
    <dbReference type="NCBI Taxonomy" id="154288"/>
    <lineage>
        <taxon>Bacteria</taxon>
        <taxon>Bacillati</taxon>
        <taxon>Bacillota</taxon>
        <taxon>Erysipelotrichia</taxon>
        <taxon>Erysipelotrichales</taxon>
        <taxon>Turicibacteraceae</taxon>
        <taxon>Turicibacter</taxon>
    </lineage>
</organism>
<evidence type="ECO:0000313" key="1">
    <source>
        <dbReference type="EMBL" id="MTK22250.1"/>
    </source>
</evidence>
<comment type="caution">
    <text evidence="1">The sequence shown here is derived from an EMBL/GenBank/DDBJ whole genome shotgun (WGS) entry which is preliminary data.</text>
</comment>
<dbReference type="InterPro" id="IPR009785">
    <property type="entry name" value="Prophage_Lj928_Orf309"/>
</dbReference>
<protein>
    <submittedName>
        <fullName evidence="1">DUF1351 domain-containing protein</fullName>
    </submittedName>
</protein>